<sequence>YPSVSCHYMKTPFIITISFLTFFASCDTSKKKKVDIKTLSHNDTLQPYRSNTKNQLQETLKTITKNIKPIFGYRFIISGDFDGDGKKEKLVEHYYSALDNKETNKFYDSLSEYEQLVELTIKKKPFSFVLSDNIIIDTLHISFGGQLLGLAYLKNEGDLNGDGTDEVSYVVNWADWSNLNTWHLVTYKNRMWTELYSFPIWDWQLPNLPKTFNQIELFELEQKIINTTNDTINKKIEKELSNFKGLVKKIKRSKIQVIFRNDEAEEDTMIVDLKQHL</sequence>
<dbReference type="InterPro" id="IPR028994">
    <property type="entry name" value="Integrin_alpha_N"/>
</dbReference>
<dbReference type="EMBL" id="JBHSCZ010000011">
    <property type="protein sequence ID" value="MFC4263981.1"/>
    <property type="molecule type" value="Genomic_DNA"/>
</dbReference>
<dbReference type="RefSeq" id="WP_379711215.1">
    <property type="nucleotide sequence ID" value="NZ_JBHSCZ010000011.1"/>
</dbReference>
<dbReference type="Proteomes" id="UP001595907">
    <property type="component" value="Unassembled WGS sequence"/>
</dbReference>
<name>A0ABV8QVU4_9BACT</name>
<protein>
    <recommendedName>
        <fullName evidence="3">Lipoprotein</fullName>
    </recommendedName>
</protein>
<organism evidence="1 2">
    <name type="scientific">Ferruginibacter yonginensis</name>
    <dbReference type="NCBI Taxonomy" id="1310416"/>
    <lineage>
        <taxon>Bacteria</taxon>
        <taxon>Pseudomonadati</taxon>
        <taxon>Bacteroidota</taxon>
        <taxon>Chitinophagia</taxon>
        <taxon>Chitinophagales</taxon>
        <taxon>Chitinophagaceae</taxon>
        <taxon>Ferruginibacter</taxon>
    </lineage>
</organism>
<evidence type="ECO:0000313" key="1">
    <source>
        <dbReference type="EMBL" id="MFC4263981.1"/>
    </source>
</evidence>
<proteinExistence type="predicted"/>
<gene>
    <name evidence="1" type="ORF">ACFOWM_13910</name>
</gene>
<dbReference type="SUPFAM" id="SSF69318">
    <property type="entry name" value="Integrin alpha N-terminal domain"/>
    <property type="match status" value="1"/>
</dbReference>
<keyword evidence="2" id="KW-1185">Reference proteome</keyword>
<accession>A0ABV8QVU4</accession>
<reference evidence="2" key="1">
    <citation type="journal article" date="2019" name="Int. J. Syst. Evol. Microbiol.">
        <title>The Global Catalogue of Microorganisms (GCM) 10K type strain sequencing project: providing services to taxonomists for standard genome sequencing and annotation.</title>
        <authorList>
            <consortium name="The Broad Institute Genomics Platform"/>
            <consortium name="The Broad Institute Genome Sequencing Center for Infectious Disease"/>
            <person name="Wu L."/>
            <person name="Ma J."/>
        </authorList>
    </citation>
    <scope>NUCLEOTIDE SEQUENCE [LARGE SCALE GENOMIC DNA]</scope>
    <source>
        <strain evidence="2">CECT 8289</strain>
    </source>
</reference>
<evidence type="ECO:0008006" key="3">
    <source>
        <dbReference type="Google" id="ProtNLM"/>
    </source>
</evidence>
<feature type="non-terminal residue" evidence="1">
    <location>
        <position position="1"/>
    </location>
</feature>
<evidence type="ECO:0000313" key="2">
    <source>
        <dbReference type="Proteomes" id="UP001595907"/>
    </source>
</evidence>
<comment type="caution">
    <text evidence="1">The sequence shown here is derived from an EMBL/GenBank/DDBJ whole genome shotgun (WGS) entry which is preliminary data.</text>
</comment>